<organism evidence="1">
    <name type="scientific">Aphanomyces invadans</name>
    <dbReference type="NCBI Taxonomy" id="157072"/>
    <lineage>
        <taxon>Eukaryota</taxon>
        <taxon>Sar</taxon>
        <taxon>Stramenopiles</taxon>
        <taxon>Oomycota</taxon>
        <taxon>Saprolegniomycetes</taxon>
        <taxon>Saprolegniales</taxon>
        <taxon>Verrucalvaceae</taxon>
        <taxon>Aphanomyces</taxon>
    </lineage>
</organism>
<protein>
    <submittedName>
        <fullName evidence="1">Uncharacterized protein</fullName>
    </submittedName>
</protein>
<dbReference type="AlphaFoldDB" id="A0A024TTQ6"/>
<dbReference type="VEuPathDB" id="FungiDB:H310_10034"/>
<name>A0A024TTQ6_9STRA</name>
<evidence type="ECO:0000313" key="1">
    <source>
        <dbReference type="EMBL" id="ETV96717.1"/>
    </source>
</evidence>
<proteinExistence type="predicted"/>
<dbReference type="RefSeq" id="XP_008874494.1">
    <property type="nucleotide sequence ID" value="XM_008876272.1"/>
</dbReference>
<reference evidence="1" key="1">
    <citation type="submission" date="2013-12" db="EMBL/GenBank/DDBJ databases">
        <title>The Genome Sequence of Aphanomyces invadans NJM9701.</title>
        <authorList>
            <consortium name="The Broad Institute Genomics Platform"/>
            <person name="Russ C."/>
            <person name="Tyler B."/>
            <person name="van West P."/>
            <person name="Dieguez-Uribeondo J."/>
            <person name="Young S.K."/>
            <person name="Zeng Q."/>
            <person name="Gargeya S."/>
            <person name="Fitzgerald M."/>
            <person name="Abouelleil A."/>
            <person name="Alvarado L."/>
            <person name="Chapman S.B."/>
            <person name="Gainer-Dewar J."/>
            <person name="Goldberg J."/>
            <person name="Griggs A."/>
            <person name="Gujja S."/>
            <person name="Hansen M."/>
            <person name="Howarth C."/>
            <person name="Imamovic A."/>
            <person name="Ireland A."/>
            <person name="Larimer J."/>
            <person name="McCowan C."/>
            <person name="Murphy C."/>
            <person name="Pearson M."/>
            <person name="Poon T.W."/>
            <person name="Priest M."/>
            <person name="Roberts A."/>
            <person name="Saif S."/>
            <person name="Shea T."/>
            <person name="Sykes S."/>
            <person name="Wortman J."/>
            <person name="Nusbaum C."/>
            <person name="Birren B."/>
        </authorList>
    </citation>
    <scope>NUCLEOTIDE SEQUENCE [LARGE SCALE GENOMIC DNA]</scope>
    <source>
        <strain evidence="1">NJM9701</strain>
    </source>
</reference>
<sequence length="126" mass="14362">MLQVHEVVCPLRKVAGKSFVGHLEIYMNPYTESLQCRYAYANCLEKRAVKRDGLLHALCEIHREKANAYAAKRRQQLQRIKSEDCNDECDMLVEGSDLFLEPMSLHTGPAAFSSEDCELLGQIMKN</sequence>
<dbReference type="GeneID" id="20087084"/>
<dbReference type="OrthoDB" id="79163at2759"/>
<dbReference type="EMBL" id="KI913975">
    <property type="protein sequence ID" value="ETV96717.1"/>
    <property type="molecule type" value="Genomic_DNA"/>
</dbReference>
<gene>
    <name evidence="1" type="ORF">H310_10034</name>
</gene>
<accession>A0A024TTQ6</accession>